<evidence type="ECO:0000313" key="7">
    <source>
        <dbReference type="EMBL" id="RMB60119.1"/>
    </source>
</evidence>
<dbReference type="InterPro" id="IPR019109">
    <property type="entry name" value="MamF_MmsF"/>
</dbReference>
<keyword evidence="3 6" id="KW-1133">Transmembrane helix</keyword>
<evidence type="ECO:0000256" key="5">
    <source>
        <dbReference type="SAM" id="MobiDB-lite"/>
    </source>
</evidence>
<evidence type="ECO:0000256" key="6">
    <source>
        <dbReference type="SAM" id="Phobius"/>
    </source>
</evidence>
<keyword evidence="4 6" id="KW-0472">Membrane</keyword>
<keyword evidence="8" id="KW-1185">Reference proteome</keyword>
<feature type="compositionally biased region" description="Low complexity" evidence="5">
    <location>
        <begin position="100"/>
        <end position="110"/>
    </location>
</feature>
<organism evidence="7 8">
    <name type="scientific">Tessaracoccus antarcticus</name>
    <dbReference type="NCBI Taxonomy" id="2479848"/>
    <lineage>
        <taxon>Bacteria</taxon>
        <taxon>Bacillati</taxon>
        <taxon>Actinomycetota</taxon>
        <taxon>Actinomycetes</taxon>
        <taxon>Propionibacteriales</taxon>
        <taxon>Propionibacteriaceae</taxon>
        <taxon>Tessaracoccus</taxon>
    </lineage>
</organism>
<proteinExistence type="predicted"/>
<dbReference type="Proteomes" id="UP000275256">
    <property type="component" value="Unassembled WGS sequence"/>
</dbReference>
<feature type="compositionally biased region" description="Low complexity" evidence="5">
    <location>
        <begin position="56"/>
        <end position="90"/>
    </location>
</feature>
<evidence type="ECO:0000313" key="8">
    <source>
        <dbReference type="Proteomes" id="UP000275256"/>
    </source>
</evidence>
<feature type="region of interest" description="Disordered" evidence="5">
    <location>
        <begin position="1"/>
        <end position="114"/>
    </location>
</feature>
<dbReference type="Pfam" id="PF09685">
    <property type="entry name" value="MamF_MmsF"/>
    <property type="match status" value="1"/>
</dbReference>
<protein>
    <submittedName>
        <fullName evidence="7">DUF4870 domain-containing protein</fullName>
    </submittedName>
</protein>
<reference evidence="7 8" key="1">
    <citation type="submission" date="2018-10" db="EMBL/GenBank/DDBJ databases">
        <title>Tessaracoccus antarcticuss sp. nov., isolated from sediment.</title>
        <authorList>
            <person name="Zhou L.Y."/>
            <person name="Du Z.J."/>
        </authorList>
    </citation>
    <scope>NUCLEOTIDE SEQUENCE [LARGE SCALE GENOMIC DNA]</scope>
    <source>
        <strain evidence="7 8">JDX10</strain>
    </source>
</reference>
<keyword evidence="2 6" id="KW-0812">Transmembrane</keyword>
<evidence type="ECO:0000256" key="4">
    <source>
        <dbReference type="ARBA" id="ARBA00023136"/>
    </source>
</evidence>
<name>A0A3M0GG59_9ACTN</name>
<accession>A0A3M0GG59</accession>
<sequence>MNEESAPHASAPDATPLLDASLGDAPSATGTDEAPEAKWWETGQNIGSSAAPQPPYGQGQQPPYGNPAQGQQAPWAGGPGAGQQSPYPGQNYQAGPPMGGMPQQPYTGGYAPMPTGQNNPNWLVGPTEQGRSTLQLDYWLSVFFSWIPSLIFFLTERDKNQLVDEHTKELLNFNITRVIVGAVTAIPIVGWIVGGIGSIVLFVMAIIGAMKGTEEYGNGRVYRFPLTFRFIK</sequence>
<evidence type="ECO:0000256" key="2">
    <source>
        <dbReference type="ARBA" id="ARBA00022692"/>
    </source>
</evidence>
<dbReference type="AlphaFoldDB" id="A0A3M0GG59"/>
<feature type="transmembrane region" description="Helical" evidence="6">
    <location>
        <begin position="138"/>
        <end position="155"/>
    </location>
</feature>
<evidence type="ECO:0000256" key="3">
    <source>
        <dbReference type="ARBA" id="ARBA00022989"/>
    </source>
</evidence>
<feature type="transmembrane region" description="Helical" evidence="6">
    <location>
        <begin position="175"/>
        <end position="207"/>
    </location>
</feature>
<dbReference type="EMBL" id="REFW01000002">
    <property type="protein sequence ID" value="RMB60119.1"/>
    <property type="molecule type" value="Genomic_DNA"/>
</dbReference>
<comment type="caution">
    <text evidence="7">The sequence shown here is derived from an EMBL/GenBank/DDBJ whole genome shotgun (WGS) entry which is preliminary data.</text>
</comment>
<comment type="subcellular location">
    <subcellularLocation>
        <location evidence="1">Membrane</location>
        <topology evidence="1">Multi-pass membrane protein</topology>
    </subcellularLocation>
</comment>
<evidence type="ECO:0000256" key="1">
    <source>
        <dbReference type="ARBA" id="ARBA00004141"/>
    </source>
</evidence>
<gene>
    <name evidence="7" type="ORF">EAX62_10505</name>
</gene>